<feature type="region of interest" description="Disordered" evidence="1">
    <location>
        <begin position="1446"/>
        <end position="1483"/>
    </location>
</feature>
<feature type="region of interest" description="Disordered" evidence="1">
    <location>
        <begin position="1234"/>
        <end position="1253"/>
    </location>
</feature>
<feature type="region of interest" description="Disordered" evidence="1">
    <location>
        <begin position="1728"/>
        <end position="1765"/>
    </location>
</feature>
<feature type="region of interest" description="Disordered" evidence="1">
    <location>
        <begin position="200"/>
        <end position="370"/>
    </location>
</feature>
<feature type="compositionally biased region" description="Basic and acidic residues" evidence="1">
    <location>
        <begin position="1736"/>
        <end position="1753"/>
    </location>
</feature>
<keyword evidence="2" id="KW-1185">Reference proteome</keyword>
<feature type="compositionally biased region" description="Polar residues" evidence="1">
    <location>
        <begin position="1754"/>
        <end position="1764"/>
    </location>
</feature>
<accession>A0A3Q0FJV3</accession>
<evidence type="ECO:0000313" key="3">
    <source>
        <dbReference type="RefSeq" id="XP_022642954.1"/>
    </source>
</evidence>
<organism evidence="2 3">
    <name type="scientific">Vigna radiata var. radiata</name>
    <name type="common">Mung bean</name>
    <name type="synonym">Phaseolus aureus</name>
    <dbReference type="NCBI Taxonomy" id="3916"/>
    <lineage>
        <taxon>Eukaryota</taxon>
        <taxon>Viridiplantae</taxon>
        <taxon>Streptophyta</taxon>
        <taxon>Embryophyta</taxon>
        <taxon>Tracheophyta</taxon>
        <taxon>Spermatophyta</taxon>
        <taxon>Magnoliopsida</taxon>
        <taxon>eudicotyledons</taxon>
        <taxon>Gunneridae</taxon>
        <taxon>Pentapetalae</taxon>
        <taxon>rosids</taxon>
        <taxon>fabids</taxon>
        <taxon>Fabales</taxon>
        <taxon>Fabaceae</taxon>
        <taxon>Papilionoideae</taxon>
        <taxon>50 kb inversion clade</taxon>
        <taxon>NPAAA clade</taxon>
        <taxon>indigoferoid/millettioid clade</taxon>
        <taxon>Phaseoleae</taxon>
        <taxon>Vigna</taxon>
    </lineage>
</organism>
<dbReference type="RefSeq" id="XP_022642954.1">
    <property type="nucleotide sequence ID" value="XM_022787233.1"/>
</dbReference>
<reference evidence="2" key="1">
    <citation type="journal article" date="2014" name="Nat. Commun.">
        <title>Genome sequence of mungbean and insights into evolution within Vigna species.</title>
        <authorList>
            <person name="Kang Y.J."/>
            <person name="Kim S.K."/>
            <person name="Kim M.Y."/>
            <person name="Lestari P."/>
            <person name="Kim K.H."/>
            <person name="Ha B.K."/>
            <person name="Jun T.H."/>
            <person name="Hwang W.J."/>
            <person name="Lee T."/>
            <person name="Lee J."/>
            <person name="Shim S."/>
            <person name="Yoon M.Y."/>
            <person name="Jang Y.E."/>
            <person name="Han K.S."/>
            <person name="Taeprayoon P."/>
            <person name="Yoon N."/>
            <person name="Somta P."/>
            <person name="Tanya P."/>
            <person name="Kim K.S."/>
            <person name="Gwag J.G."/>
            <person name="Moon J.K."/>
            <person name="Lee Y.H."/>
            <person name="Park B.S."/>
            <person name="Bombarely A."/>
            <person name="Doyle J.J."/>
            <person name="Jackson S.A."/>
            <person name="Schafleitner R."/>
            <person name="Srinives P."/>
            <person name="Varshney R.K."/>
            <person name="Lee S.H."/>
        </authorList>
    </citation>
    <scope>NUCLEOTIDE SEQUENCE [LARGE SCALE GENOMIC DNA]</scope>
    <source>
        <strain evidence="2">cv. VC1973A</strain>
    </source>
</reference>
<gene>
    <name evidence="3" type="primary">LOC106756057</name>
</gene>
<evidence type="ECO:0000313" key="2">
    <source>
        <dbReference type="Proteomes" id="UP000087766"/>
    </source>
</evidence>
<dbReference type="InterPro" id="IPR045882">
    <property type="entry name" value="GPT1/2"/>
</dbReference>
<feature type="compositionally biased region" description="Basic and acidic residues" evidence="1">
    <location>
        <begin position="1454"/>
        <end position="1473"/>
    </location>
</feature>
<protein>
    <submittedName>
        <fullName evidence="3">Uncharacterized protein LOC106756057</fullName>
    </submittedName>
</protein>
<reference evidence="3" key="2">
    <citation type="submission" date="2025-08" db="UniProtKB">
        <authorList>
            <consortium name="RefSeq"/>
        </authorList>
    </citation>
    <scope>IDENTIFICATION</scope>
    <source>
        <tissue evidence="3">Leaf</tissue>
    </source>
</reference>
<dbReference type="Proteomes" id="UP000087766">
    <property type="component" value="Chromosome 2"/>
</dbReference>
<sequence>MDSVNNIPLLDEDDSLLFDDSAPSTADVFSCSPLIPIRSIPLQTESGVADSENRNSSVSESANKENADWNKPQKLSLDPHQMKRKKKGGGYNLRKSLAWNRAFFTEEGVLNPEELSMISGTASSKSGLDLEVIHEEEYVGTSINLQEIEENLFMHSSDALPLEDRKIGARFSPKPAALAKASTAPVSSAKRKILTVNDSVGSRPKRNACPPRLPVASSSLKRPSTVKAPSKEVKVARTPGPKLDVSANTTTARSRILTAGFSKRNQNAPPATNPPKHAGLKALSKNPKTIPSNPKVVRADKGSVTRTLATPAGKHLNNSVETHPPARKIQSGTEANKESETSLSRGPSDISEKKQETQLQTTKLSGLRMPSPSLGFFSIAKAPSSHSQLQKTSKPCKPAKSNVLKLQNLETNSVNEARLKHAPAMRSEIVKGKNCTEELSLLDVKSELSMQVDDKQMTCVEAKYNSVGSEKISKQENVENILGHVSVTYEERGELCSSNNASSVEDAGFSRHEKLLSESHAQVPLEKETGQPDVSLKGYQSVLQERPSMHHHGGAADLVKSGGDAQKHLLIWNLSVNCSETTGSNLEAVNQQLQGKQLKTTSAVRVGEIMSTRESESHVNSCQKSIPEIKCAAASEPKIAKIEGCQLSVDDQSGFIQTIPVLEQCDKVIASEAKDHSTQVNELDRLSEDCITVSATVCNTELNNVSQERRPFREDNVQDLVLTSQLRDEDSSREASIHYDVPCYLPGNFEQQTSNITYSKVTKMLSEDVGLVLNHGDLLDQSEFSQVSADINSNTKDFIGSEAEKPSSCLQHTLLTRLVRDVDHTNTDIKESHVEDAQMRLLNETLAPYKRNNPENGNNVLHCDSDWLPTNIASSEEINKSTEDVHARPFNENPAPFNCNSKHCLVTNDTDFQRSGVVGAADSDDVNSILLDLNGDMSTHVAPSEEIKKTILYEGALCDIYTSENSASNNHSQAMPENKDGNIRTDDLSIDDAKEGYSNMLPLVEFQLNGNIQKMSENKDGDLDMEDVKDGSSDILPLVEVQLDDNIQAMTENNGRNLDMDDLQTGNAKEGSSDMFLSVKVQVNDNIHDMFENSDGNVDMDDSKECSSVILPLVEVQLSDNIQAISENNDEILDMDNAKEGSSDILPLVEVQLDDNIQAMSENNERNLYMDDAKKDSSDMLPLVEVRLNENIVDVSEHNDGNHDMDDSEECSSDILPLVEVQLIDNIQAISGNNDEKLDMDDAKESPSHTLPPVEVQLDDNIQAMYENSERNFYMDDLQVDYAKGSSDTLPLFEVQVSDNMQHVSENNDGNLDMDDSKECSSDILPLVEVQVNDNIISSERISSSAVNQDSFADVVAWKAEERCSLSESSNLPASDHLTFNLDEFSDTDMLYQSKGGIYFAEDKRKIIRLHESAAKRKQEVLTGNLPTNAAPFSDEWFTATDSAEQKLNQNPPRGDRRETVACDTELRDDGSSRDASIQHHVHGDVTGNIEQQTSTSTYCKAEEMLCEYKGLEPNHDDVVDQNELSEVCEDFISNTKDSMGSGAEKPSGHIQHSLLGQFVEEFNQTNREIEESHLTTQVQSFAENPVLYNCNSKQCLAVSDGKFQLADSDNVNENSHDPDFQGPCAIVGVDFQNVDDIHLPLDGNWLSTNTASSEEIKETNLSENALKGGDARTCEYKASNDHIQAMPENEDRYLYADERREHLQTNDAKKGSSDIFPVVEVQLKDNVVSSDEESKDSFTDEVAWKPEEHRSSESSSLPASDNLASRVPQVSEISLLNSTTFSEEAGTNIFEKDESPNTDMEHQSKGDINYAEDSNKVIHLQESATKSKREVPTLKPPPNAAPFSEEWLAAIEAAGEEILTMKGGAVQNSPTEKPQHEPGPWSPVRRKNQSIGPFDCTKHNIQPSSS</sequence>
<feature type="region of interest" description="Disordered" evidence="1">
    <location>
        <begin position="1862"/>
        <end position="1907"/>
    </location>
</feature>
<proteinExistence type="predicted"/>
<feature type="region of interest" description="Disordered" evidence="1">
    <location>
        <begin position="1786"/>
        <end position="1806"/>
    </location>
</feature>
<dbReference type="KEGG" id="vra:106756057"/>
<dbReference type="OrthoDB" id="1931260at2759"/>
<evidence type="ECO:0000256" key="1">
    <source>
        <dbReference type="SAM" id="MobiDB-lite"/>
    </source>
</evidence>
<feature type="compositionally biased region" description="Basic and acidic residues" evidence="1">
    <location>
        <begin position="1791"/>
        <end position="1806"/>
    </location>
</feature>
<dbReference type="PANTHER" id="PTHR33737:SF19">
    <property type="entry name" value="BNAA10G12980D PROTEIN"/>
    <property type="match status" value="1"/>
</dbReference>
<dbReference type="GeneID" id="106756057"/>
<feature type="region of interest" description="Disordered" evidence="1">
    <location>
        <begin position="45"/>
        <end position="88"/>
    </location>
</feature>
<feature type="compositionally biased region" description="Basic and acidic residues" evidence="1">
    <location>
        <begin position="1234"/>
        <end position="1247"/>
    </location>
</feature>
<name>A0A3Q0FJV3_VIGRR</name>
<dbReference type="PANTHER" id="PTHR33737">
    <property type="entry name" value="OS05G0121800 PROTEIN"/>
    <property type="match status" value="1"/>
</dbReference>
<dbReference type="GO" id="GO:0008017">
    <property type="term" value="F:microtubule binding"/>
    <property type="evidence" value="ECO:0007669"/>
    <property type="project" value="InterPro"/>
</dbReference>